<evidence type="ECO:0000313" key="2">
    <source>
        <dbReference type="Proteomes" id="UP000317010"/>
    </source>
</evidence>
<dbReference type="RefSeq" id="WP_211360766.1">
    <property type="nucleotide sequence ID" value="NZ_VLLI01000008.1"/>
</dbReference>
<dbReference type="AlphaFoldDB" id="A0A562U0T1"/>
<name>A0A562U0T1_9SPHI</name>
<protein>
    <recommendedName>
        <fullName evidence="3">Cyclic nucleotide-binding domain-containing protein</fullName>
    </recommendedName>
</protein>
<gene>
    <name evidence="1" type="ORF">JN11_02858</name>
</gene>
<dbReference type="InterPro" id="IPR018490">
    <property type="entry name" value="cNMP-bd_dom_sf"/>
</dbReference>
<sequence>MFQAINNYVARTIQLTPDELEYFNAILEYKTVPKKTMLLEPGDICNFELYVNKGCIREYYIDSKGAEITLQFAVEDWCG</sequence>
<dbReference type="Proteomes" id="UP000317010">
    <property type="component" value="Unassembled WGS sequence"/>
</dbReference>
<proteinExistence type="predicted"/>
<dbReference type="InterPro" id="IPR014710">
    <property type="entry name" value="RmlC-like_jellyroll"/>
</dbReference>
<organism evidence="1 2">
    <name type="scientific">Mucilaginibacter frigoritolerans</name>
    <dbReference type="NCBI Taxonomy" id="652788"/>
    <lineage>
        <taxon>Bacteria</taxon>
        <taxon>Pseudomonadati</taxon>
        <taxon>Bacteroidota</taxon>
        <taxon>Sphingobacteriia</taxon>
        <taxon>Sphingobacteriales</taxon>
        <taxon>Sphingobacteriaceae</taxon>
        <taxon>Mucilaginibacter</taxon>
    </lineage>
</organism>
<dbReference type="Gene3D" id="2.60.120.10">
    <property type="entry name" value="Jelly Rolls"/>
    <property type="match status" value="1"/>
</dbReference>
<comment type="caution">
    <text evidence="1">The sequence shown here is derived from an EMBL/GenBank/DDBJ whole genome shotgun (WGS) entry which is preliminary data.</text>
</comment>
<accession>A0A562U0T1</accession>
<dbReference type="EMBL" id="VLLI01000008">
    <property type="protein sequence ID" value="TWI98670.1"/>
    <property type="molecule type" value="Genomic_DNA"/>
</dbReference>
<evidence type="ECO:0008006" key="3">
    <source>
        <dbReference type="Google" id="ProtNLM"/>
    </source>
</evidence>
<reference evidence="1 2" key="1">
    <citation type="submission" date="2019-07" db="EMBL/GenBank/DDBJ databases">
        <title>Genomic Encyclopedia of Archaeal and Bacterial Type Strains, Phase II (KMG-II): from individual species to whole genera.</title>
        <authorList>
            <person name="Goeker M."/>
        </authorList>
    </citation>
    <scope>NUCLEOTIDE SEQUENCE [LARGE SCALE GENOMIC DNA]</scope>
    <source>
        <strain evidence="1 2">ATCC BAA-1854</strain>
    </source>
</reference>
<evidence type="ECO:0000313" key="1">
    <source>
        <dbReference type="EMBL" id="TWI98670.1"/>
    </source>
</evidence>
<dbReference type="SUPFAM" id="SSF51206">
    <property type="entry name" value="cAMP-binding domain-like"/>
    <property type="match status" value="1"/>
</dbReference>
<keyword evidence="2" id="KW-1185">Reference proteome</keyword>